<feature type="transmembrane region" description="Helical" evidence="2">
    <location>
        <begin position="126"/>
        <end position="146"/>
    </location>
</feature>
<keyword evidence="2" id="KW-1133">Transmembrane helix</keyword>
<feature type="region of interest" description="Disordered" evidence="1">
    <location>
        <begin position="1"/>
        <end position="24"/>
    </location>
</feature>
<dbReference type="AlphaFoldDB" id="A0ABD5PBF1"/>
<accession>A0ABD5PBF1</accession>
<evidence type="ECO:0000313" key="4">
    <source>
        <dbReference type="Proteomes" id="UP001595921"/>
    </source>
</evidence>
<name>A0ABD5PBF1_9EURY</name>
<dbReference type="InterPro" id="IPR055692">
    <property type="entry name" value="DUF7268"/>
</dbReference>
<dbReference type="RefSeq" id="WP_267624402.1">
    <property type="nucleotide sequence ID" value="NZ_JAODIW010000008.1"/>
</dbReference>
<proteinExistence type="predicted"/>
<feature type="transmembrane region" description="Helical" evidence="2">
    <location>
        <begin position="43"/>
        <end position="65"/>
    </location>
</feature>
<dbReference type="Pfam" id="PF23930">
    <property type="entry name" value="DUF7268"/>
    <property type="match status" value="1"/>
</dbReference>
<dbReference type="EMBL" id="JBHSDS010000006">
    <property type="protein sequence ID" value="MFC4358017.1"/>
    <property type="molecule type" value="Genomic_DNA"/>
</dbReference>
<protein>
    <submittedName>
        <fullName evidence="3">Uncharacterized protein</fullName>
    </submittedName>
</protein>
<gene>
    <name evidence="3" type="ORF">ACFO0N_08665</name>
</gene>
<feature type="compositionally biased region" description="Low complexity" evidence="1">
    <location>
        <begin position="12"/>
        <end position="24"/>
    </location>
</feature>
<keyword evidence="2" id="KW-0812">Transmembrane</keyword>
<organism evidence="3 4">
    <name type="scientific">Halobium salinum</name>
    <dbReference type="NCBI Taxonomy" id="1364940"/>
    <lineage>
        <taxon>Archaea</taxon>
        <taxon>Methanobacteriati</taxon>
        <taxon>Methanobacteriota</taxon>
        <taxon>Stenosarchaea group</taxon>
        <taxon>Halobacteria</taxon>
        <taxon>Halobacteriales</taxon>
        <taxon>Haloferacaceae</taxon>
        <taxon>Halobium</taxon>
    </lineage>
</organism>
<feature type="transmembrane region" description="Helical" evidence="2">
    <location>
        <begin position="77"/>
        <end position="97"/>
    </location>
</feature>
<keyword evidence="4" id="KW-1185">Reference proteome</keyword>
<evidence type="ECO:0000256" key="2">
    <source>
        <dbReference type="SAM" id="Phobius"/>
    </source>
</evidence>
<evidence type="ECO:0000313" key="3">
    <source>
        <dbReference type="EMBL" id="MFC4358017.1"/>
    </source>
</evidence>
<dbReference type="Proteomes" id="UP001595921">
    <property type="component" value="Unassembled WGS sequence"/>
</dbReference>
<sequence>MTGRRDGEPTRSASDQSGAAASAGSDGADEVEIVGVLTARTRLVGTAALVGLVAGVVGFIVSLLYFDSVRAASDLVFVLGSVAFGFGLLGWAGSMLVSNSVGAMQEHLGTAEGWTERGSRRAMARITGFGAGAMVGVVVATVAAGGV</sequence>
<evidence type="ECO:0000256" key="1">
    <source>
        <dbReference type="SAM" id="MobiDB-lite"/>
    </source>
</evidence>
<keyword evidence="2" id="KW-0472">Membrane</keyword>
<reference evidence="3 4" key="1">
    <citation type="journal article" date="2019" name="Int. J. Syst. Evol. Microbiol.">
        <title>The Global Catalogue of Microorganisms (GCM) 10K type strain sequencing project: providing services to taxonomists for standard genome sequencing and annotation.</title>
        <authorList>
            <consortium name="The Broad Institute Genomics Platform"/>
            <consortium name="The Broad Institute Genome Sequencing Center for Infectious Disease"/>
            <person name="Wu L."/>
            <person name="Ma J."/>
        </authorList>
    </citation>
    <scope>NUCLEOTIDE SEQUENCE [LARGE SCALE GENOMIC DNA]</scope>
    <source>
        <strain evidence="3 4">CGMCC 1.12553</strain>
    </source>
</reference>
<comment type="caution">
    <text evidence="3">The sequence shown here is derived from an EMBL/GenBank/DDBJ whole genome shotgun (WGS) entry which is preliminary data.</text>
</comment>